<comment type="similarity">
    <text evidence="1">Belongs to the sulfur carrier protein TusA family.</text>
</comment>
<dbReference type="InterPro" id="IPR001455">
    <property type="entry name" value="TusA-like"/>
</dbReference>
<sequence>MPTGGRDAAVRELDLRGLRCPLPALRTRKSLNAMALGERLIVLADDPLAAIDIAHLCSEDGHRLVKTRSEAGAMQFEIVAGME</sequence>
<reference evidence="3 4" key="1">
    <citation type="submission" date="2021-04" db="EMBL/GenBank/DDBJ databases">
        <title>Whole genome sequence of Jiella sp. KSK16Y-1.</title>
        <authorList>
            <person name="Tuo L."/>
        </authorList>
    </citation>
    <scope>NUCLEOTIDE SEQUENCE [LARGE SCALE GENOMIC DNA]</scope>
    <source>
        <strain evidence="3 4">KSK16Y-1</strain>
    </source>
</reference>
<dbReference type="Pfam" id="PF01206">
    <property type="entry name" value="TusA"/>
    <property type="match status" value="1"/>
</dbReference>
<feature type="domain" description="UPF0033" evidence="2">
    <location>
        <begin position="13"/>
        <end position="37"/>
    </location>
</feature>
<dbReference type="Proteomes" id="UP000678276">
    <property type="component" value="Unassembled WGS sequence"/>
</dbReference>
<proteinExistence type="inferred from homology"/>
<organism evidence="3 4">
    <name type="scientific">Jiella mangrovi</name>
    <dbReference type="NCBI Taxonomy" id="2821407"/>
    <lineage>
        <taxon>Bacteria</taxon>
        <taxon>Pseudomonadati</taxon>
        <taxon>Pseudomonadota</taxon>
        <taxon>Alphaproteobacteria</taxon>
        <taxon>Hyphomicrobiales</taxon>
        <taxon>Aurantimonadaceae</taxon>
        <taxon>Jiella</taxon>
    </lineage>
</organism>
<dbReference type="Gene3D" id="3.30.110.40">
    <property type="entry name" value="TusA-like domain"/>
    <property type="match status" value="1"/>
</dbReference>
<accession>A0ABS4BE65</accession>
<gene>
    <name evidence="3" type="ORF">J6595_04380</name>
</gene>
<dbReference type="PANTHER" id="PTHR33279:SF6">
    <property type="entry name" value="SULFUR CARRIER PROTEIN YEDF-RELATED"/>
    <property type="match status" value="1"/>
</dbReference>
<evidence type="ECO:0000259" key="2">
    <source>
        <dbReference type="PROSITE" id="PS01148"/>
    </source>
</evidence>
<dbReference type="PROSITE" id="PS01148">
    <property type="entry name" value="UPF0033"/>
    <property type="match status" value="1"/>
</dbReference>
<dbReference type="PANTHER" id="PTHR33279">
    <property type="entry name" value="SULFUR CARRIER PROTEIN YEDF-RELATED"/>
    <property type="match status" value="1"/>
</dbReference>
<evidence type="ECO:0000313" key="3">
    <source>
        <dbReference type="EMBL" id="MBP0614812.1"/>
    </source>
</evidence>
<keyword evidence="4" id="KW-1185">Reference proteome</keyword>
<protein>
    <submittedName>
        <fullName evidence="3">Sulfurtransferase TusA family protein</fullName>
    </submittedName>
</protein>
<name>A0ABS4BE65_9HYPH</name>
<dbReference type="EMBL" id="JAGJCF010000002">
    <property type="protein sequence ID" value="MBP0614812.1"/>
    <property type="molecule type" value="Genomic_DNA"/>
</dbReference>
<comment type="caution">
    <text evidence="3">The sequence shown here is derived from an EMBL/GenBank/DDBJ whole genome shotgun (WGS) entry which is preliminary data.</text>
</comment>
<evidence type="ECO:0000256" key="1">
    <source>
        <dbReference type="ARBA" id="ARBA00008984"/>
    </source>
</evidence>
<dbReference type="SUPFAM" id="SSF64307">
    <property type="entry name" value="SirA-like"/>
    <property type="match status" value="1"/>
</dbReference>
<dbReference type="InterPro" id="IPR036868">
    <property type="entry name" value="TusA-like_sf"/>
</dbReference>
<dbReference type="CDD" id="cd00291">
    <property type="entry name" value="SirA_YedF_YeeD"/>
    <property type="match status" value="1"/>
</dbReference>
<evidence type="ECO:0000313" key="4">
    <source>
        <dbReference type="Proteomes" id="UP000678276"/>
    </source>
</evidence>